<dbReference type="EMBL" id="CM017621">
    <property type="protein sequence ID" value="TYH97105.1"/>
    <property type="molecule type" value="Genomic_DNA"/>
</dbReference>
<keyword evidence="2" id="KW-1185">Reference proteome</keyword>
<sequence length="146" mass="16298">MNLYGHVFCVVDLETPTHHLEIDRHYAFFLFLSSSDLSSIVAAGLIANISSTISNDSFTIHQVLHCARYLFHPVLMTIELLSSHHHFMRHRICFSWYILKLVSFLMTVNSSPSTHISRKPISSAMVTACTHALASAVVGSVIFSHG</sequence>
<evidence type="ECO:0000313" key="1">
    <source>
        <dbReference type="EMBL" id="TYH97105.1"/>
    </source>
</evidence>
<protein>
    <submittedName>
        <fullName evidence="1">Uncharacterized protein</fullName>
    </submittedName>
</protein>
<name>A0A5D2N0I1_GOSTO</name>
<gene>
    <name evidence="1" type="ORF">ES332_A12G220800v1</name>
</gene>
<proteinExistence type="predicted"/>
<reference evidence="1 2" key="1">
    <citation type="submission" date="2019-07" db="EMBL/GenBank/DDBJ databases">
        <title>WGS assembly of Gossypium tomentosum.</title>
        <authorList>
            <person name="Chen Z.J."/>
            <person name="Sreedasyam A."/>
            <person name="Ando A."/>
            <person name="Song Q."/>
            <person name="De L."/>
            <person name="Hulse-Kemp A."/>
            <person name="Ding M."/>
            <person name="Ye W."/>
            <person name="Kirkbride R."/>
            <person name="Jenkins J."/>
            <person name="Plott C."/>
            <person name="Lovell J."/>
            <person name="Lin Y.-M."/>
            <person name="Vaughn R."/>
            <person name="Liu B."/>
            <person name="Li W."/>
            <person name="Simpson S."/>
            <person name="Scheffler B."/>
            <person name="Saski C."/>
            <person name="Grover C."/>
            <person name="Hu G."/>
            <person name="Conover J."/>
            <person name="Carlson J."/>
            <person name="Shu S."/>
            <person name="Boston L."/>
            <person name="Williams M."/>
            <person name="Peterson D."/>
            <person name="Mcgee K."/>
            <person name="Jones D."/>
            <person name="Wendel J."/>
            <person name="Stelly D."/>
            <person name="Grimwood J."/>
            <person name="Schmutz J."/>
        </authorList>
    </citation>
    <scope>NUCLEOTIDE SEQUENCE [LARGE SCALE GENOMIC DNA]</scope>
    <source>
        <strain evidence="1">7179.01</strain>
    </source>
</reference>
<accession>A0A5D2N0I1</accession>
<evidence type="ECO:0000313" key="2">
    <source>
        <dbReference type="Proteomes" id="UP000322667"/>
    </source>
</evidence>
<dbReference type="AlphaFoldDB" id="A0A5D2N0I1"/>
<dbReference type="Proteomes" id="UP000322667">
    <property type="component" value="Chromosome A12"/>
</dbReference>
<organism evidence="1 2">
    <name type="scientific">Gossypium tomentosum</name>
    <name type="common">Hawaiian cotton</name>
    <name type="synonym">Gossypium sandvicense</name>
    <dbReference type="NCBI Taxonomy" id="34277"/>
    <lineage>
        <taxon>Eukaryota</taxon>
        <taxon>Viridiplantae</taxon>
        <taxon>Streptophyta</taxon>
        <taxon>Embryophyta</taxon>
        <taxon>Tracheophyta</taxon>
        <taxon>Spermatophyta</taxon>
        <taxon>Magnoliopsida</taxon>
        <taxon>eudicotyledons</taxon>
        <taxon>Gunneridae</taxon>
        <taxon>Pentapetalae</taxon>
        <taxon>rosids</taxon>
        <taxon>malvids</taxon>
        <taxon>Malvales</taxon>
        <taxon>Malvaceae</taxon>
        <taxon>Malvoideae</taxon>
        <taxon>Gossypium</taxon>
    </lineage>
</organism>